<dbReference type="InterPro" id="IPR050221">
    <property type="entry name" value="26S_Proteasome_ATPase"/>
</dbReference>
<evidence type="ECO:0000256" key="2">
    <source>
        <dbReference type="ARBA" id="ARBA00022741"/>
    </source>
</evidence>
<feature type="domain" description="AAA+ ATPase" evidence="5">
    <location>
        <begin position="90"/>
        <end position="223"/>
    </location>
</feature>
<dbReference type="InterPro" id="IPR027417">
    <property type="entry name" value="P-loop_NTPase"/>
</dbReference>
<dbReference type="Proteomes" id="UP000003963">
    <property type="component" value="Unassembled WGS sequence"/>
</dbReference>
<feature type="region of interest" description="Disordered" evidence="4">
    <location>
        <begin position="1"/>
        <end position="31"/>
    </location>
</feature>
<proteinExistence type="inferred from homology"/>
<dbReference type="RefSeq" id="WP_009715982.1">
    <property type="nucleotide sequence ID" value="NZ_GG657754.1"/>
</dbReference>
<keyword evidence="7" id="KW-1185">Reference proteome</keyword>
<dbReference type="GO" id="GO:0005524">
    <property type="term" value="F:ATP binding"/>
    <property type="evidence" value="ECO:0007669"/>
    <property type="project" value="UniProtKB-KW"/>
</dbReference>
<evidence type="ECO:0000256" key="4">
    <source>
        <dbReference type="SAM" id="MobiDB-lite"/>
    </source>
</evidence>
<comment type="similarity">
    <text evidence="1">Belongs to the AAA ATPase family.</text>
</comment>
<dbReference type="OrthoDB" id="9802352at2"/>
<dbReference type="EMBL" id="GG657754">
    <property type="protein sequence ID" value="EFL24173.1"/>
    <property type="molecule type" value="Genomic_DNA"/>
</dbReference>
<dbReference type="HOGENOM" id="CLU_000688_25_2_11"/>
<evidence type="ECO:0000256" key="3">
    <source>
        <dbReference type="ARBA" id="ARBA00022840"/>
    </source>
</evidence>
<dbReference type="InterPro" id="IPR003959">
    <property type="entry name" value="ATPase_AAA_core"/>
</dbReference>
<organism evidence="6 7">
    <name type="scientific">Streptomyces himastatinicus ATCC 53653</name>
    <dbReference type="NCBI Taxonomy" id="457427"/>
    <lineage>
        <taxon>Bacteria</taxon>
        <taxon>Bacillati</taxon>
        <taxon>Actinomycetota</taxon>
        <taxon>Actinomycetes</taxon>
        <taxon>Kitasatosporales</taxon>
        <taxon>Streptomycetaceae</taxon>
        <taxon>Streptomyces</taxon>
        <taxon>Streptomyces violaceusniger group</taxon>
    </lineage>
</organism>
<dbReference type="CDD" id="cd19481">
    <property type="entry name" value="RecA-like_protease"/>
    <property type="match status" value="1"/>
</dbReference>
<dbReference type="GO" id="GO:0016887">
    <property type="term" value="F:ATP hydrolysis activity"/>
    <property type="evidence" value="ECO:0007669"/>
    <property type="project" value="InterPro"/>
</dbReference>
<sequence>MDEGRNTVPRRWTFAESGAGAAGPATATEATNTTEAEAVDFRVEQPARTFGDLVLADVVRRRVDTALNVVAHRDVLFKEWNLASISPHRGGAVVSLYGPPGTGKSACAEAIAHRLGRPYLRVSYAQIESRYVGETPKNIVRCFAEARRHDAVLVFDEADSILGRRLSRVTQSADHSVNVSRSVMLTELDHFDGVVVFTTNFPENYDVAFVRRILAHIRLELPDLAARRELWTKLLPKELPLHPEVTADVLADESEGMAGGDIVNVVMAAAAAAVARRGERRVVELADLRDELAATARARREVGNPPSSPRLVAWEDVPPLSSATGEGGGQQG</sequence>
<accession>D9WSP8</accession>
<dbReference type="SMART" id="SM00382">
    <property type="entry name" value="AAA"/>
    <property type="match status" value="1"/>
</dbReference>
<gene>
    <name evidence="6" type="ORF">SSOG_03887</name>
</gene>
<dbReference type="Gene3D" id="3.40.50.300">
    <property type="entry name" value="P-loop containing nucleotide triphosphate hydrolases"/>
    <property type="match status" value="1"/>
</dbReference>
<dbReference type="STRING" id="457427.SSOG_03887"/>
<evidence type="ECO:0000313" key="7">
    <source>
        <dbReference type="Proteomes" id="UP000003963"/>
    </source>
</evidence>
<dbReference type="Gene3D" id="1.10.8.60">
    <property type="match status" value="1"/>
</dbReference>
<dbReference type="Pfam" id="PF00004">
    <property type="entry name" value="AAA"/>
    <property type="match status" value="1"/>
</dbReference>
<keyword evidence="3" id="KW-0067">ATP-binding</keyword>
<reference evidence="6 7" key="1">
    <citation type="submission" date="2009-02" db="EMBL/GenBank/DDBJ databases">
        <title>Annotation of Streptomyces hygroscopicus strain ATCC 53653.</title>
        <authorList>
            <consortium name="The Broad Institute Genome Sequencing Platform"/>
            <consortium name="Broad Institute Microbial Sequencing Center"/>
            <person name="Fischbach M."/>
            <person name="Godfrey P."/>
            <person name="Ward D."/>
            <person name="Young S."/>
            <person name="Zeng Q."/>
            <person name="Koehrsen M."/>
            <person name="Alvarado L."/>
            <person name="Berlin A.M."/>
            <person name="Bochicchio J."/>
            <person name="Borenstein D."/>
            <person name="Chapman S.B."/>
            <person name="Chen Z."/>
            <person name="Engels R."/>
            <person name="Freedman E."/>
            <person name="Gellesch M."/>
            <person name="Goldberg J."/>
            <person name="Griggs A."/>
            <person name="Gujja S."/>
            <person name="Heilman E.R."/>
            <person name="Heiman D.I."/>
            <person name="Hepburn T.A."/>
            <person name="Howarth C."/>
            <person name="Jen D."/>
            <person name="Larson L."/>
            <person name="Lewis B."/>
            <person name="Mehta T."/>
            <person name="Park D."/>
            <person name="Pearson M."/>
            <person name="Richards J."/>
            <person name="Roberts A."/>
            <person name="Saif S."/>
            <person name="Shea T.D."/>
            <person name="Shenoy N."/>
            <person name="Sisk P."/>
            <person name="Stolte C."/>
            <person name="Sykes S.N."/>
            <person name="Thomson T."/>
            <person name="Walk T."/>
            <person name="White J."/>
            <person name="Yandava C."/>
            <person name="Straight P."/>
            <person name="Clardy J."/>
            <person name="Hung D."/>
            <person name="Kolter R."/>
            <person name="Mekalanos J."/>
            <person name="Walker S."/>
            <person name="Walsh C.T."/>
            <person name="Wieland-Brown L.C."/>
            <person name="Haas B."/>
            <person name="Nusbaum C."/>
            <person name="Birren B."/>
        </authorList>
    </citation>
    <scope>NUCLEOTIDE SEQUENCE [LARGE SCALE GENOMIC DNA]</scope>
    <source>
        <strain evidence="6 7">ATCC 53653</strain>
    </source>
</reference>
<dbReference type="InterPro" id="IPR003593">
    <property type="entry name" value="AAA+_ATPase"/>
</dbReference>
<evidence type="ECO:0000313" key="6">
    <source>
        <dbReference type="EMBL" id="EFL24173.1"/>
    </source>
</evidence>
<keyword evidence="2" id="KW-0547">Nucleotide-binding</keyword>
<protein>
    <submittedName>
        <fullName evidence="6">AAA family ATPase</fullName>
    </submittedName>
</protein>
<dbReference type="PANTHER" id="PTHR23073">
    <property type="entry name" value="26S PROTEASOME REGULATORY SUBUNIT"/>
    <property type="match status" value="1"/>
</dbReference>
<feature type="compositionally biased region" description="Low complexity" evidence="4">
    <location>
        <begin position="15"/>
        <end position="31"/>
    </location>
</feature>
<dbReference type="AlphaFoldDB" id="D9WSP8"/>
<dbReference type="SUPFAM" id="SSF52540">
    <property type="entry name" value="P-loop containing nucleoside triphosphate hydrolases"/>
    <property type="match status" value="1"/>
</dbReference>
<name>D9WSP8_9ACTN</name>
<evidence type="ECO:0000256" key="1">
    <source>
        <dbReference type="ARBA" id="ARBA00006914"/>
    </source>
</evidence>
<feature type="region of interest" description="Disordered" evidence="4">
    <location>
        <begin position="296"/>
        <end position="332"/>
    </location>
</feature>
<evidence type="ECO:0000259" key="5">
    <source>
        <dbReference type="SMART" id="SM00382"/>
    </source>
</evidence>